<evidence type="ECO:0000256" key="1">
    <source>
        <dbReference type="SAM" id="MobiDB-lite"/>
    </source>
</evidence>
<gene>
    <name evidence="3" type="ORF">FDP41_012800</name>
</gene>
<keyword evidence="4" id="KW-1185">Reference proteome</keyword>
<feature type="transmembrane region" description="Helical" evidence="2">
    <location>
        <begin position="6"/>
        <end position="24"/>
    </location>
</feature>
<accession>A0A6A5C2N3</accession>
<dbReference type="VEuPathDB" id="AmoebaDB:NfTy_080310"/>
<dbReference type="VEuPathDB" id="AmoebaDB:FDP41_012800"/>
<name>A0A6A5C2N3_NAEFO</name>
<dbReference type="GeneID" id="68120015"/>
<dbReference type="Proteomes" id="UP000444721">
    <property type="component" value="Unassembled WGS sequence"/>
</dbReference>
<keyword evidence="2" id="KW-1133">Transmembrane helix</keyword>
<evidence type="ECO:0000313" key="4">
    <source>
        <dbReference type="Proteomes" id="UP000444721"/>
    </source>
</evidence>
<evidence type="ECO:0000313" key="3">
    <source>
        <dbReference type="EMBL" id="KAF0981012.1"/>
    </source>
</evidence>
<proteinExistence type="predicted"/>
<keyword evidence="2" id="KW-0812">Transmembrane</keyword>
<dbReference type="RefSeq" id="XP_044565725.1">
    <property type="nucleotide sequence ID" value="XM_044703360.1"/>
</dbReference>
<dbReference type="OrthoDB" id="10422452at2759"/>
<keyword evidence="2" id="KW-0472">Membrane</keyword>
<protein>
    <submittedName>
        <fullName evidence="3">Uncharacterized protein</fullName>
    </submittedName>
</protein>
<sequence length="86" mass="9479">MNRRPPGILIIPVLAGVLTSYYAWKPYIEEKQAETAKKAFDPLNEHGNMNITSSEAPKRTKRTTIPSTRAANASSVESTSNKEESS</sequence>
<dbReference type="Pfam" id="PF23670">
    <property type="entry name" value="PIGBOS1"/>
    <property type="match status" value="1"/>
</dbReference>
<dbReference type="InterPro" id="IPR057394">
    <property type="entry name" value="PIGBOS1"/>
</dbReference>
<reference evidence="3 4" key="1">
    <citation type="journal article" date="2019" name="Sci. Rep.">
        <title>Nanopore sequencing improves the draft genome of the human pathogenic amoeba Naegleria fowleri.</title>
        <authorList>
            <person name="Liechti N."/>
            <person name="Schurch N."/>
            <person name="Bruggmann R."/>
            <person name="Wittwer M."/>
        </authorList>
    </citation>
    <scope>NUCLEOTIDE SEQUENCE [LARGE SCALE GENOMIC DNA]</scope>
    <source>
        <strain evidence="3 4">ATCC 30894</strain>
    </source>
</reference>
<feature type="compositionally biased region" description="Polar residues" evidence="1">
    <location>
        <begin position="63"/>
        <end position="79"/>
    </location>
</feature>
<dbReference type="AlphaFoldDB" id="A0A6A5C2N3"/>
<dbReference type="EMBL" id="VFQX01000016">
    <property type="protein sequence ID" value="KAF0981012.1"/>
    <property type="molecule type" value="Genomic_DNA"/>
</dbReference>
<comment type="caution">
    <text evidence="3">The sequence shown here is derived from an EMBL/GenBank/DDBJ whole genome shotgun (WGS) entry which is preliminary data.</text>
</comment>
<feature type="region of interest" description="Disordered" evidence="1">
    <location>
        <begin position="40"/>
        <end position="86"/>
    </location>
</feature>
<organism evidence="3 4">
    <name type="scientific">Naegleria fowleri</name>
    <name type="common">Brain eating amoeba</name>
    <dbReference type="NCBI Taxonomy" id="5763"/>
    <lineage>
        <taxon>Eukaryota</taxon>
        <taxon>Discoba</taxon>
        <taxon>Heterolobosea</taxon>
        <taxon>Tetramitia</taxon>
        <taxon>Eutetramitia</taxon>
        <taxon>Vahlkampfiidae</taxon>
        <taxon>Naegleria</taxon>
    </lineage>
</organism>
<evidence type="ECO:0000256" key="2">
    <source>
        <dbReference type="SAM" id="Phobius"/>
    </source>
</evidence>